<reference evidence="12" key="1">
    <citation type="submission" date="2025-08" db="UniProtKB">
        <authorList>
            <consortium name="RefSeq"/>
        </authorList>
    </citation>
    <scope>IDENTIFICATION</scope>
    <source>
        <tissue evidence="12">Gonad</tissue>
    </source>
</reference>
<feature type="transmembrane region" description="Helical" evidence="9">
    <location>
        <begin position="51"/>
        <end position="74"/>
    </location>
</feature>
<evidence type="ECO:0000256" key="2">
    <source>
        <dbReference type="ARBA" id="ARBA00022475"/>
    </source>
</evidence>
<dbReference type="InterPro" id="IPR000276">
    <property type="entry name" value="GPCR_Rhodpsn"/>
</dbReference>
<dbReference type="RefSeq" id="XP_019630000.1">
    <property type="nucleotide sequence ID" value="XM_019774441.1"/>
</dbReference>
<evidence type="ECO:0000313" key="12">
    <source>
        <dbReference type="RefSeq" id="XP_019630000.1"/>
    </source>
</evidence>
<dbReference type="CDD" id="cd00637">
    <property type="entry name" value="7tm_classA_rhodopsin-like"/>
    <property type="match status" value="1"/>
</dbReference>
<dbReference type="InterPro" id="IPR017452">
    <property type="entry name" value="GPCR_Rhodpsn_7TM"/>
</dbReference>
<sequence>MESLHALANFTHATCAVVSRNVTSDNATVTVSSFSPLTCGLYGLHPASRPVIVIVLVCYILLSVLGNGCLVSVIATRESMQEPGNYFLAALAVTDMFSCLLYAPLSIHNTAQGSFTNGGLCKVQTFFGAVAVLLSHSLLMCQWVCRYTHIVCPLEYEKKLARPRVAAAMAGCFVFAVLPPVVGVLRTGTVEVVTYQGAVHTEVSPTTVYPCLPGGAEGSLIGTFCLVMMIISSIFATLIYRQAQQHRENLEDRSPNPAGNEVFENKLRAAKTLSIVLLMYWMTWFPSLVLYFLSKVEAMSTISVALDVFQLVVLTNTFIDALIYGFRYAIYRQASVLMLRDMRNAVRDMILDYIEIIME</sequence>
<dbReference type="Proteomes" id="UP000515135">
    <property type="component" value="Unplaced"/>
</dbReference>
<evidence type="ECO:0000256" key="5">
    <source>
        <dbReference type="ARBA" id="ARBA00023040"/>
    </source>
</evidence>
<keyword evidence="11" id="KW-1185">Reference proteome</keyword>
<protein>
    <submittedName>
        <fullName evidence="12">Trace amine-associated receptor 13c-like</fullName>
    </submittedName>
</protein>
<dbReference type="PRINTS" id="PR00237">
    <property type="entry name" value="GPCRRHODOPSN"/>
</dbReference>
<organism evidence="11 12">
    <name type="scientific">Branchiostoma belcheri</name>
    <name type="common">Amphioxus</name>
    <dbReference type="NCBI Taxonomy" id="7741"/>
    <lineage>
        <taxon>Eukaryota</taxon>
        <taxon>Metazoa</taxon>
        <taxon>Chordata</taxon>
        <taxon>Cephalochordata</taxon>
        <taxon>Leptocardii</taxon>
        <taxon>Amphioxiformes</taxon>
        <taxon>Branchiostomatidae</taxon>
        <taxon>Branchiostoma</taxon>
    </lineage>
</organism>
<keyword evidence="5" id="KW-0297">G-protein coupled receptor</keyword>
<dbReference type="PANTHER" id="PTHR24249">
    <property type="entry name" value="HISTAMINE RECEPTOR-RELATED G-PROTEIN COUPLED RECEPTOR"/>
    <property type="match status" value="1"/>
</dbReference>
<dbReference type="GO" id="GO:0004930">
    <property type="term" value="F:G protein-coupled receptor activity"/>
    <property type="evidence" value="ECO:0007669"/>
    <property type="project" value="UniProtKB-KW"/>
</dbReference>
<feature type="transmembrane region" description="Helical" evidence="9">
    <location>
        <begin position="86"/>
        <end position="105"/>
    </location>
</feature>
<dbReference type="GeneID" id="109474187"/>
<evidence type="ECO:0000256" key="9">
    <source>
        <dbReference type="SAM" id="Phobius"/>
    </source>
</evidence>
<dbReference type="Pfam" id="PF00001">
    <property type="entry name" value="7tm_1"/>
    <property type="match status" value="1"/>
</dbReference>
<dbReference type="PROSITE" id="PS50262">
    <property type="entry name" value="G_PROTEIN_RECEP_F1_2"/>
    <property type="match status" value="1"/>
</dbReference>
<feature type="transmembrane region" description="Helical" evidence="9">
    <location>
        <begin position="165"/>
        <end position="185"/>
    </location>
</feature>
<keyword evidence="6 9" id="KW-0472">Membrane</keyword>
<keyword evidence="2" id="KW-1003">Cell membrane</keyword>
<evidence type="ECO:0000256" key="1">
    <source>
        <dbReference type="ARBA" id="ARBA00004651"/>
    </source>
</evidence>
<dbReference type="InterPro" id="IPR050569">
    <property type="entry name" value="TAAR"/>
</dbReference>
<evidence type="ECO:0000256" key="6">
    <source>
        <dbReference type="ARBA" id="ARBA00023136"/>
    </source>
</evidence>
<feature type="transmembrane region" description="Helical" evidence="9">
    <location>
        <begin position="308"/>
        <end position="330"/>
    </location>
</feature>
<dbReference type="Gene3D" id="1.20.1070.10">
    <property type="entry name" value="Rhodopsin 7-helix transmembrane proteins"/>
    <property type="match status" value="1"/>
</dbReference>
<evidence type="ECO:0000256" key="8">
    <source>
        <dbReference type="ARBA" id="ARBA00023224"/>
    </source>
</evidence>
<keyword evidence="7" id="KW-0675">Receptor</keyword>
<comment type="subcellular location">
    <subcellularLocation>
        <location evidence="1">Cell membrane</location>
        <topology evidence="1">Multi-pass membrane protein</topology>
    </subcellularLocation>
</comment>
<proteinExistence type="predicted"/>
<dbReference type="GO" id="GO:0005886">
    <property type="term" value="C:plasma membrane"/>
    <property type="evidence" value="ECO:0007669"/>
    <property type="project" value="UniProtKB-SubCell"/>
</dbReference>
<keyword evidence="4 9" id="KW-1133">Transmembrane helix</keyword>
<dbReference type="AlphaFoldDB" id="A0A6P4YKK1"/>
<dbReference type="KEGG" id="bbel:109474187"/>
<keyword evidence="8" id="KW-0807">Transducer</keyword>
<feature type="transmembrane region" description="Helical" evidence="9">
    <location>
        <begin position="125"/>
        <end position="145"/>
    </location>
</feature>
<gene>
    <name evidence="12" type="primary">LOC109474187</name>
</gene>
<evidence type="ECO:0000256" key="4">
    <source>
        <dbReference type="ARBA" id="ARBA00022989"/>
    </source>
</evidence>
<dbReference type="SUPFAM" id="SSF81321">
    <property type="entry name" value="Family A G protein-coupled receptor-like"/>
    <property type="match status" value="1"/>
</dbReference>
<feature type="domain" description="G-protein coupled receptors family 1 profile" evidence="10">
    <location>
        <begin position="66"/>
        <end position="324"/>
    </location>
</feature>
<name>A0A6P4YKK1_BRABE</name>
<evidence type="ECO:0000313" key="11">
    <source>
        <dbReference type="Proteomes" id="UP000515135"/>
    </source>
</evidence>
<evidence type="ECO:0000259" key="10">
    <source>
        <dbReference type="PROSITE" id="PS50262"/>
    </source>
</evidence>
<feature type="transmembrane region" description="Helical" evidence="9">
    <location>
        <begin position="220"/>
        <end position="240"/>
    </location>
</feature>
<feature type="transmembrane region" description="Helical" evidence="9">
    <location>
        <begin position="273"/>
        <end position="293"/>
    </location>
</feature>
<dbReference type="SMART" id="SM01381">
    <property type="entry name" value="7TM_GPCR_Srsx"/>
    <property type="match status" value="1"/>
</dbReference>
<dbReference type="OrthoDB" id="9444602at2759"/>
<evidence type="ECO:0000256" key="7">
    <source>
        <dbReference type="ARBA" id="ARBA00023170"/>
    </source>
</evidence>
<dbReference type="PANTHER" id="PTHR24249:SF411">
    <property type="entry name" value="G-PROTEIN COUPLED RECEPTORS FAMILY 1 PROFILE DOMAIN-CONTAINING PROTEIN"/>
    <property type="match status" value="1"/>
</dbReference>
<accession>A0A6P4YKK1</accession>
<evidence type="ECO:0000256" key="3">
    <source>
        <dbReference type="ARBA" id="ARBA00022692"/>
    </source>
</evidence>
<keyword evidence="3 9" id="KW-0812">Transmembrane</keyword>